<proteinExistence type="predicted"/>
<dbReference type="AlphaFoldDB" id="A0AAW0CJH5"/>
<protein>
    <submittedName>
        <fullName evidence="2">Uncharacterized protein</fullName>
    </submittedName>
</protein>
<dbReference type="Proteomes" id="UP001383192">
    <property type="component" value="Unassembled WGS sequence"/>
</dbReference>
<feature type="region of interest" description="Disordered" evidence="1">
    <location>
        <begin position="1"/>
        <end position="23"/>
    </location>
</feature>
<reference evidence="2 3" key="1">
    <citation type="submission" date="2024-01" db="EMBL/GenBank/DDBJ databases">
        <title>A draft genome for a cacao thread blight-causing isolate of Paramarasmius palmivorus.</title>
        <authorList>
            <person name="Baruah I.K."/>
            <person name="Bukari Y."/>
            <person name="Amoako-Attah I."/>
            <person name="Meinhardt L.W."/>
            <person name="Bailey B.A."/>
            <person name="Cohen S.P."/>
        </authorList>
    </citation>
    <scope>NUCLEOTIDE SEQUENCE [LARGE SCALE GENOMIC DNA]</scope>
    <source>
        <strain evidence="2 3">GH-12</strain>
    </source>
</reference>
<organism evidence="2 3">
    <name type="scientific">Paramarasmius palmivorus</name>
    <dbReference type="NCBI Taxonomy" id="297713"/>
    <lineage>
        <taxon>Eukaryota</taxon>
        <taxon>Fungi</taxon>
        <taxon>Dikarya</taxon>
        <taxon>Basidiomycota</taxon>
        <taxon>Agaricomycotina</taxon>
        <taxon>Agaricomycetes</taxon>
        <taxon>Agaricomycetidae</taxon>
        <taxon>Agaricales</taxon>
        <taxon>Marasmiineae</taxon>
        <taxon>Marasmiaceae</taxon>
        <taxon>Paramarasmius</taxon>
    </lineage>
</organism>
<dbReference type="EMBL" id="JAYKXP010000041">
    <property type="protein sequence ID" value="KAK7038926.1"/>
    <property type="molecule type" value="Genomic_DNA"/>
</dbReference>
<accession>A0AAW0CJH5</accession>
<name>A0AAW0CJH5_9AGAR</name>
<keyword evidence="3" id="KW-1185">Reference proteome</keyword>
<evidence type="ECO:0000313" key="3">
    <source>
        <dbReference type="Proteomes" id="UP001383192"/>
    </source>
</evidence>
<evidence type="ECO:0000256" key="1">
    <source>
        <dbReference type="SAM" id="MobiDB-lite"/>
    </source>
</evidence>
<sequence length="164" mass="18494">METTLFQAAQAPKSTTHVDADSTLAKQNSNQGHECLMGLDTALEVIPVQRKSKKRKHGIRATDDISRFLDIEAEVSHDKGEDDDEDDMSRFIASENEHEDARPFISHHAITTIMDQADIPKPDTDCLDFHEGKLSALTYKYIDKQMVELYGNEHSGSIEHREKA</sequence>
<comment type="caution">
    <text evidence="2">The sequence shown here is derived from an EMBL/GenBank/DDBJ whole genome shotgun (WGS) entry which is preliminary data.</text>
</comment>
<evidence type="ECO:0000313" key="2">
    <source>
        <dbReference type="EMBL" id="KAK7038926.1"/>
    </source>
</evidence>
<gene>
    <name evidence="2" type="ORF">VNI00_010317</name>
</gene>
<feature type="compositionally biased region" description="Polar residues" evidence="1">
    <location>
        <begin position="1"/>
        <end position="17"/>
    </location>
</feature>